<dbReference type="EMBL" id="KB706796">
    <property type="protein sequence ID" value="EMR65740.1"/>
    <property type="molecule type" value="Genomic_DNA"/>
</dbReference>
<dbReference type="Pfam" id="PF08731">
    <property type="entry name" value="AFT"/>
    <property type="match status" value="1"/>
</dbReference>
<organism evidence="3 4">
    <name type="scientific">Eutypa lata (strain UCR-EL1)</name>
    <name type="common">Grapevine dieback disease fungus</name>
    <name type="synonym">Eutypa armeniacae</name>
    <dbReference type="NCBI Taxonomy" id="1287681"/>
    <lineage>
        <taxon>Eukaryota</taxon>
        <taxon>Fungi</taxon>
        <taxon>Dikarya</taxon>
        <taxon>Ascomycota</taxon>
        <taxon>Pezizomycotina</taxon>
        <taxon>Sordariomycetes</taxon>
        <taxon>Xylariomycetidae</taxon>
        <taxon>Xylariales</taxon>
        <taxon>Diatrypaceae</taxon>
        <taxon>Eutypa</taxon>
    </lineage>
</organism>
<accession>M7TGA4</accession>
<dbReference type="HOGENOM" id="CLU_918377_0_0_1"/>
<dbReference type="KEGG" id="ela:UCREL1_7279"/>
<name>M7TGA4_EUTLA</name>
<keyword evidence="1" id="KW-0175">Coiled coil</keyword>
<reference evidence="4" key="1">
    <citation type="journal article" date="2013" name="Genome Announc.">
        <title>Draft genome sequence of the grapevine dieback fungus Eutypa lata UCR-EL1.</title>
        <authorList>
            <person name="Blanco-Ulate B."/>
            <person name="Rolshausen P.E."/>
            <person name="Cantu D."/>
        </authorList>
    </citation>
    <scope>NUCLEOTIDE SEQUENCE [LARGE SCALE GENOMIC DNA]</scope>
    <source>
        <strain evidence="4">UCR-EL1</strain>
    </source>
</reference>
<feature type="region of interest" description="Disordered" evidence="2">
    <location>
        <begin position="239"/>
        <end position="264"/>
    </location>
</feature>
<feature type="region of interest" description="Disordered" evidence="2">
    <location>
        <begin position="277"/>
        <end position="303"/>
    </location>
</feature>
<evidence type="ECO:0000313" key="3">
    <source>
        <dbReference type="EMBL" id="EMR65740.1"/>
    </source>
</evidence>
<dbReference type="OrthoDB" id="4815524at2759"/>
<proteinExistence type="predicted"/>
<dbReference type="AlphaFoldDB" id="M7TGA4"/>
<dbReference type="eggNOG" id="ENOG502T542">
    <property type="taxonomic scope" value="Eukaryota"/>
</dbReference>
<evidence type="ECO:0000256" key="2">
    <source>
        <dbReference type="SAM" id="MobiDB-lite"/>
    </source>
</evidence>
<keyword evidence="4" id="KW-1185">Reference proteome</keyword>
<dbReference type="Proteomes" id="UP000012174">
    <property type="component" value="Unassembled WGS sequence"/>
</dbReference>
<dbReference type="GO" id="GO:0045944">
    <property type="term" value="P:positive regulation of transcription by RNA polymerase II"/>
    <property type="evidence" value="ECO:0007669"/>
    <property type="project" value="InterPro"/>
</dbReference>
<dbReference type="InterPro" id="IPR014842">
    <property type="entry name" value="AFT"/>
</dbReference>
<feature type="compositionally biased region" description="Basic and acidic residues" evidence="2">
    <location>
        <begin position="106"/>
        <end position="119"/>
    </location>
</feature>
<feature type="coiled-coil region" evidence="1">
    <location>
        <begin position="201"/>
        <end position="235"/>
    </location>
</feature>
<protein>
    <recommendedName>
        <fullName evidence="5">FAR1 domain-containing protein</fullName>
    </recommendedName>
</protein>
<feature type="compositionally biased region" description="Pro residues" evidence="2">
    <location>
        <begin position="240"/>
        <end position="258"/>
    </location>
</feature>
<evidence type="ECO:0008006" key="5">
    <source>
        <dbReference type="Google" id="ProtNLM"/>
    </source>
</evidence>
<feature type="region of interest" description="Disordered" evidence="2">
    <location>
        <begin position="99"/>
        <end position="119"/>
    </location>
</feature>
<dbReference type="GO" id="GO:0010106">
    <property type="term" value="P:cellular response to iron ion starvation"/>
    <property type="evidence" value="ECO:0007669"/>
    <property type="project" value="InterPro"/>
</dbReference>
<dbReference type="GO" id="GO:0000981">
    <property type="term" value="F:DNA-binding transcription factor activity, RNA polymerase II-specific"/>
    <property type="evidence" value="ECO:0007669"/>
    <property type="project" value="InterPro"/>
</dbReference>
<evidence type="ECO:0000313" key="4">
    <source>
        <dbReference type="Proteomes" id="UP000012174"/>
    </source>
</evidence>
<evidence type="ECO:0000256" key="1">
    <source>
        <dbReference type="SAM" id="Coils"/>
    </source>
</evidence>
<gene>
    <name evidence="3" type="ORF">UCREL1_7279</name>
</gene>
<sequence length="303" mass="34834">MALLLPPPDRNYPSFEALYHDIQAHAKVQGYCVNAQAKHKNIRYEVKCDRAGKYISRANPGPNTKNKTSKKTNCPMRASAVYDIHEDCWKFKVIDPRHNHLPSDSPAEHARHRQDEREEQRGIIEEGLQRGDSGPVIYQAILDQFPDTITSLRDIDNVIQAIKKARREDPESLGPRRRKLIGPVIPDLGKKVPKKPWLPELRRMKDAIRERDKRLDVLEREKEEFQLRITRLEQVLYRRQPPPTGLPPPPLPPPPPPAVHQVPAPVTYQMPPESQLTMQNPRRASASTPNMNFKVITPTTWKT</sequence>